<name>A0A165XMX3_DAUCS</name>
<evidence type="ECO:0000313" key="1">
    <source>
        <dbReference type="EMBL" id="KZN01309.1"/>
    </source>
</evidence>
<dbReference type="Gramene" id="KZN01309">
    <property type="protein sequence ID" value="KZN01309"/>
    <property type="gene ID" value="DCAR_010063"/>
</dbReference>
<dbReference type="Gramene" id="KZM98323">
    <property type="protein sequence ID" value="KZM98323"/>
    <property type="gene ID" value="DCAR_014315"/>
</dbReference>
<accession>A0A165XMX3</accession>
<proteinExistence type="predicted"/>
<comment type="caution">
    <text evidence="1">The sequence shown here is derived from an EMBL/GenBank/DDBJ whole genome shotgun (WGS) entry which is preliminary data.</text>
</comment>
<reference evidence="1" key="1">
    <citation type="journal article" date="2016" name="Nat. Genet.">
        <title>A high-quality carrot genome assembly provides new insights into carotenoid accumulation and asterid genome evolution.</title>
        <authorList>
            <person name="Iorizzo M."/>
            <person name="Ellison S."/>
            <person name="Senalik D."/>
            <person name="Zeng P."/>
            <person name="Satapoomin P."/>
            <person name="Huang J."/>
            <person name="Bowman M."/>
            <person name="Iovene M."/>
            <person name="Sanseverino W."/>
            <person name="Cavagnaro P."/>
            <person name="Yildiz M."/>
            <person name="Macko-Podgorni A."/>
            <person name="Moranska E."/>
            <person name="Grzebelus E."/>
            <person name="Grzebelus D."/>
            <person name="Ashrafi H."/>
            <person name="Zheng Z."/>
            <person name="Cheng S."/>
            <person name="Spooner D."/>
            <person name="Van Deynze A."/>
            <person name="Simon P."/>
        </authorList>
    </citation>
    <scope>NUCLEOTIDE SEQUENCE [LARGE SCALE GENOMIC DNA]</scope>
    <source>
        <tissue evidence="1">Leaf</tissue>
    </source>
</reference>
<protein>
    <submittedName>
        <fullName evidence="1">Uncharacterized protein</fullName>
    </submittedName>
</protein>
<dbReference type="EMBL" id="LNRQ01000003">
    <property type="protein sequence ID" value="KZN01309.1"/>
    <property type="molecule type" value="Genomic_DNA"/>
</dbReference>
<dbReference type="AlphaFoldDB" id="A0A165XMX3"/>
<sequence length="134" mass="15005">MISTIKNIRAASLSERDLVAKKLLNKIPPTDCSAPAELQSLMSKEYVFKLSRNKYNIVDGRQNYGVSAVYVSLQELESAYAEKSLPQGELQQLMTTWMLSPMNARESLNLKIFKLFFRAGPCTTLKALLGPSML</sequence>
<gene>
    <name evidence="1" type="ORF">DCAR_010063</name>
</gene>
<organism evidence="1">
    <name type="scientific">Daucus carota subsp. sativus</name>
    <name type="common">Carrot</name>
    <dbReference type="NCBI Taxonomy" id="79200"/>
    <lineage>
        <taxon>Eukaryota</taxon>
        <taxon>Viridiplantae</taxon>
        <taxon>Streptophyta</taxon>
        <taxon>Embryophyta</taxon>
        <taxon>Tracheophyta</taxon>
        <taxon>Spermatophyta</taxon>
        <taxon>Magnoliopsida</taxon>
        <taxon>eudicotyledons</taxon>
        <taxon>Gunneridae</taxon>
        <taxon>Pentapetalae</taxon>
        <taxon>asterids</taxon>
        <taxon>campanulids</taxon>
        <taxon>Apiales</taxon>
        <taxon>Apiaceae</taxon>
        <taxon>Apioideae</taxon>
        <taxon>Scandiceae</taxon>
        <taxon>Daucinae</taxon>
        <taxon>Daucus</taxon>
        <taxon>Daucus sect. Daucus</taxon>
    </lineage>
</organism>